<dbReference type="PANTHER" id="PTHR12842">
    <property type="entry name" value="FI01459P"/>
    <property type="match status" value="1"/>
</dbReference>
<sequence length="158" mass="17412">LPCSLYYLEFQSITSVWNETKSTNEATSSEELFYTAIGALADVTSAELEYLHKFAECTLVRTHKPTADFERLTSIVATMFRAVMKLTDALCSEYSRVIKSVHKTNGDIKPAKSASQLVGSLLLECGNAQNYIRNAARLLIPVLQLACVNTKRAAAEAE</sequence>
<dbReference type="PANTHER" id="PTHR12842:SF6">
    <property type="entry name" value="FI01459P"/>
    <property type="match status" value="1"/>
</dbReference>
<proteinExistence type="inferred from homology"/>
<evidence type="ECO:0000256" key="1">
    <source>
        <dbReference type="ARBA" id="ARBA00006903"/>
    </source>
</evidence>
<keyword evidence="2" id="KW-0597">Phosphoprotein</keyword>
<name>A0A183B2X1_9TREM</name>
<dbReference type="WBParaSite" id="ECPE_0001359501-mRNA-1">
    <property type="protein sequence ID" value="ECPE_0001359501-mRNA-1"/>
    <property type="gene ID" value="ECPE_0001359501"/>
</dbReference>
<comment type="similarity">
    <text evidence="1">Belongs to the FAM114 family.</text>
</comment>
<reference evidence="3" key="1">
    <citation type="submission" date="2016-06" db="UniProtKB">
        <authorList>
            <consortium name="WormBaseParasite"/>
        </authorList>
    </citation>
    <scope>IDENTIFICATION</scope>
</reference>
<accession>A0A183B2X1</accession>
<protein>
    <submittedName>
        <fullName evidence="3">HEAT repeat-containing protein 1</fullName>
    </submittedName>
</protein>
<dbReference type="InterPro" id="IPR007998">
    <property type="entry name" value="DUF719"/>
</dbReference>
<organism evidence="3">
    <name type="scientific">Echinostoma caproni</name>
    <dbReference type="NCBI Taxonomy" id="27848"/>
    <lineage>
        <taxon>Eukaryota</taxon>
        <taxon>Metazoa</taxon>
        <taxon>Spiralia</taxon>
        <taxon>Lophotrochozoa</taxon>
        <taxon>Platyhelminthes</taxon>
        <taxon>Trematoda</taxon>
        <taxon>Digenea</taxon>
        <taxon>Plagiorchiida</taxon>
        <taxon>Echinostomata</taxon>
        <taxon>Echinostomatoidea</taxon>
        <taxon>Echinostomatidae</taxon>
        <taxon>Echinostoma</taxon>
    </lineage>
</organism>
<evidence type="ECO:0000313" key="3">
    <source>
        <dbReference type="WBParaSite" id="ECPE_0001359501-mRNA-1"/>
    </source>
</evidence>
<evidence type="ECO:0000256" key="2">
    <source>
        <dbReference type="ARBA" id="ARBA00022553"/>
    </source>
</evidence>
<dbReference type="AlphaFoldDB" id="A0A183B2X1"/>